<feature type="domain" description="RRM" evidence="2">
    <location>
        <begin position="5"/>
        <end position="95"/>
    </location>
</feature>
<dbReference type="Gene3D" id="3.30.70.330">
    <property type="match status" value="1"/>
</dbReference>
<dbReference type="AlphaFoldDB" id="A0AA91T366"/>
<accession>A0AA91T366</accession>
<gene>
    <name evidence="3" type="ORF">A9F13_04g03740</name>
</gene>
<name>A0AA91T366_CLALS</name>
<organism evidence="3 4">
    <name type="scientific">Clavispora lusitaniae</name>
    <name type="common">Candida lusitaniae</name>
    <dbReference type="NCBI Taxonomy" id="36911"/>
    <lineage>
        <taxon>Eukaryota</taxon>
        <taxon>Fungi</taxon>
        <taxon>Dikarya</taxon>
        <taxon>Ascomycota</taxon>
        <taxon>Saccharomycotina</taxon>
        <taxon>Pichiomycetes</taxon>
        <taxon>Metschnikowiaceae</taxon>
        <taxon>Clavispora</taxon>
    </lineage>
</organism>
<evidence type="ECO:0000313" key="4">
    <source>
        <dbReference type="Proteomes" id="UP000195602"/>
    </source>
</evidence>
<dbReference type="InterPro" id="IPR035979">
    <property type="entry name" value="RBD_domain_sf"/>
</dbReference>
<dbReference type="SUPFAM" id="SSF54928">
    <property type="entry name" value="RNA-binding domain, RBD"/>
    <property type="match status" value="1"/>
</dbReference>
<dbReference type="PROSITE" id="PS50102">
    <property type="entry name" value="RRM"/>
    <property type="match status" value="1"/>
</dbReference>
<dbReference type="InterPro" id="IPR012677">
    <property type="entry name" value="Nucleotide-bd_a/b_plait_sf"/>
</dbReference>
<dbReference type="GO" id="GO:0003723">
    <property type="term" value="F:RNA binding"/>
    <property type="evidence" value="ECO:0007669"/>
    <property type="project" value="UniProtKB-UniRule"/>
</dbReference>
<dbReference type="InterPro" id="IPR000504">
    <property type="entry name" value="RRM_dom"/>
</dbReference>
<evidence type="ECO:0000256" key="1">
    <source>
        <dbReference type="PROSITE-ProRule" id="PRU00176"/>
    </source>
</evidence>
<keyword evidence="1" id="KW-0694">RNA-binding</keyword>
<proteinExistence type="predicted"/>
<evidence type="ECO:0000313" key="3">
    <source>
        <dbReference type="EMBL" id="OVF09856.1"/>
    </source>
</evidence>
<sequence length="96" mass="10946">MAEFPIVLVKNLPYNASTSSLFDIFSKFGPVHQLRISDGSVPQGTCYVVYTNMENAHRAAKELNGVNFQSRYLVAHMFQVDPEVHRQLQIEFEKAE</sequence>
<dbReference type="Pfam" id="PF00076">
    <property type="entry name" value="RRM_1"/>
    <property type="match status" value="1"/>
</dbReference>
<dbReference type="OMA" id="VLYYRSN"/>
<dbReference type="GO" id="GO:0005686">
    <property type="term" value="C:U2 snRNP"/>
    <property type="evidence" value="ECO:0007669"/>
    <property type="project" value="EnsemblFungi"/>
</dbReference>
<dbReference type="EMBL" id="LYUB02000004">
    <property type="protein sequence ID" value="OVF09856.1"/>
    <property type="molecule type" value="Genomic_DNA"/>
</dbReference>
<protein>
    <submittedName>
        <fullName evidence="3">Nuclear localization sequence-binding protein</fullName>
    </submittedName>
</protein>
<dbReference type="KEGG" id="clus:A9F13_04g03740"/>
<dbReference type="SMART" id="SM00360">
    <property type="entry name" value="RRM"/>
    <property type="match status" value="1"/>
</dbReference>
<evidence type="ECO:0000259" key="2">
    <source>
        <dbReference type="PROSITE" id="PS50102"/>
    </source>
</evidence>
<comment type="caution">
    <text evidence="3">The sequence shown here is derived from an EMBL/GenBank/DDBJ whole genome shotgun (WGS) entry which is preliminary data.</text>
</comment>
<reference evidence="3 4" key="1">
    <citation type="submission" date="2017-04" db="EMBL/GenBank/DDBJ databases">
        <title>Draft genome of the yeast Clavispora lusitaniae type strain CBS 6936.</title>
        <authorList>
            <person name="Durrens P."/>
            <person name="Klopp C."/>
            <person name="Biteau N."/>
            <person name="Fitton-Ouhabi V."/>
            <person name="Dementhon K."/>
            <person name="Accoceberry I."/>
            <person name="Sherman D.J."/>
            <person name="Noel T."/>
        </authorList>
    </citation>
    <scope>NUCLEOTIDE SEQUENCE [LARGE SCALE GENOMIC DNA]</scope>
    <source>
        <strain evidence="3 4">CBS 6936</strain>
    </source>
</reference>
<dbReference type="Proteomes" id="UP000195602">
    <property type="component" value="Unassembled WGS sequence"/>
</dbReference>